<dbReference type="EMBL" id="FOUE01000004">
    <property type="protein sequence ID" value="SFM56441.1"/>
    <property type="molecule type" value="Genomic_DNA"/>
</dbReference>
<evidence type="ECO:0000259" key="4">
    <source>
        <dbReference type="SMART" id="SM00797"/>
    </source>
</evidence>
<keyword evidence="3" id="KW-0067">ATP-binding</keyword>
<dbReference type="Proteomes" id="UP000198519">
    <property type="component" value="Unassembled WGS sequence"/>
</dbReference>
<gene>
    <name evidence="5" type="ORF">SAMN04487963_2984</name>
</gene>
<dbReference type="AlphaFoldDB" id="A0A1I4RW68"/>
<dbReference type="Gene3D" id="2.40.100.10">
    <property type="entry name" value="Cyclophilin-like"/>
    <property type="match status" value="1"/>
</dbReference>
<dbReference type="GO" id="GO:0005524">
    <property type="term" value="F:ATP binding"/>
    <property type="evidence" value="ECO:0007669"/>
    <property type="project" value="UniProtKB-KW"/>
</dbReference>
<dbReference type="SUPFAM" id="SSF50891">
    <property type="entry name" value="Cyclophilin-like"/>
    <property type="match status" value="1"/>
</dbReference>
<dbReference type="PANTHER" id="PTHR43309">
    <property type="entry name" value="5-OXOPROLINASE SUBUNIT C"/>
    <property type="match status" value="1"/>
</dbReference>
<feature type="domain" description="Carboxyltransferase" evidence="4">
    <location>
        <begin position="25"/>
        <end position="300"/>
    </location>
</feature>
<dbReference type="GO" id="GO:0016787">
    <property type="term" value="F:hydrolase activity"/>
    <property type="evidence" value="ECO:0007669"/>
    <property type="project" value="UniProtKB-KW"/>
</dbReference>
<evidence type="ECO:0000313" key="5">
    <source>
        <dbReference type="EMBL" id="SFM56441.1"/>
    </source>
</evidence>
<dbReference type="STRING" id="488535.SAMN04487963_2984"/>
<dbReference type="SMART" id="SM00797">
    <property type="entry name" value="AHS2"/>
    <property type="match status" value="1"/>
</dbReference>
<dbReference type="InterPro" id="IPR003778">
    <property type="entry name" value="CT_A_B"/>
</dbReference>
<dbReference type="InterPro" id="IPR029000">
    <property type="entry name" value="Cyclophilin-like_dom_sf"/>
</dbReference>
<dbReference type="PANTHER" id="PTHR43309:SF4">
    <property type="entry name" value="CARBOXYLTRANSFERASE DOMAIN-CONTAINING PROTEIN"/>
    <property type="match status" value="1"/>
</dbReference>
<protein>
    <submittedName>
        <fullName evidence="5">Biotin-dependent carboxylase uncharacterized domain-containing protein</fullName>
    </submittedName>
</protein>
<proteinExistence type="predicted"/>
<dbReference type="Pfam" id="PF02626">
    <property type="entry name" value="CT_A_B"/>
    <property type="match status" value="1"/>
</dbReference>
<dbReference type="OrthoDB" id="9768696at2"/>
<accession>A0A1I4RW68</accession>
<name>A0A1I4RW68_9GAMM</name>
<evidence type="ECO:0000313" key="6">
    <source>
        <dbReference type="Proteomes" id="UP000198519"/>
    </source>
</evidence>
<keyword evidence="2" id="KW-0378">Hydrolase</keyword>
<evidence type="ECO:0000256" key="2">
    <source>
        <dbReference type="ARBA" id="ARBA00022801"/>
    </source>
</evidence>
<sequence length="317" mass="34385">MSLFRIENPGPLTTVQDNGRQGYQRHGLAQGGAADRHAFMWANKLLENAPGSACLELAFGGFEAVALAPVTVAVTGAAWEVQLNEDFMPTWRTLELARGDRLRIPPVRHGRFSYLAIPGGVLSETVFGSQSVVMREGVDGLNPIAAGDVIGGKSAGILPQRVVPLRFQRRYESPVLCRVIAGYQYHQFSGDDRHRLFGQRYTVSSQSDRMGFKLSGAPLQSPPSGVISEGVALGSIQVPGDGNPIVLLNDRQTIGGYPKIGVVSTLDCSRLVQALPGQQVAFALTDLEAMQSEWLMFERFFQVSRWNPSGTDLSWGG</sequence>
<evidence type="ECO:0000256" key="1">
    <source>
        <dbReference type="ARBA" id="ARBA00022741"/>
    </source>
</evidence>
<organism evidence="5 6">
    <name type="scientific">Marinobacter zhejiangensis</name>
    <dbReference type="NCBI Taxonomy" id="488535"/>
    <lineage>
        <taxon>Bacteria</taxon>
        <taxon>Pseudomonadati</taxon>
        <taxon>Pseudomonadota</taxon>
        <taxon>Gammaproteobacteria</taxon>
        <taxon>Pseudomonadales</taxon>
        <taxon>Marinobacteraceae</taxon>
        <taxon>Marinobacter</taxon>
    </lineage>
</organism>
<keyword evidence="6" id="KW-1185">Reference proteome</keyword>
<dbReference type="InterPro" id="IPR052708">
    <property type="entry name" value="PxpC"/>
</dbReference>
<keyword evidence="1" id="KW-0547">Nucleotide-binding</keyword>
<evidence type="ECO:0000256" key="3">
    <source>
        <dbReference type="ARBA" id="ARBA00022840"/>
    </source>
</evidence>
<dbReference type="RefSeq" id="WP_092024015.1">
    <property type="nucleotide sequence ID" value="NZ_FOUE01000004.1"/>
</dbReference>
<reference evidence="6" key="1">
    <citation type="submission" date="2016-10" db="EMBL/GenBank/DDBJ databases">
        <authorList>
            <person name="Varghese N."/>
            <person name="Submissions S."/>
        </authorList>
    </citation>
    <scope>NUCLEOTIDE SEQUENCE [LARGE SCALE GENOMIC DNA]</scope>
    <source>
        <strain evidence="6">CGMCC 1.7061</strain>
    </source>
</reference>